<dbReference type="AlphaFoldDB" id="A0A2S6ZIA8"/>
<evidence type="ECO:0000313" key="1">
    <source>
        <dbReference type="EMBL" id="PPT92013.1"/>
    </source>
</evidence>
<accession>A0A2S6ZIA8</accession>
<sequence>MSTPRPGTPGATRTCPHCKATILESASVCPACKHHLRFDSAALQQSAPNAMVPLRVHGTIQPPADGTAWEYSVLVTIRNGRGEEIKRQLVGVGAMLDGEERSFTLSVEATQAKAGGRRGTRH</sequence>
<dbReference type="OrthoDB" id="5974215at2"/>
<dbReference type="RefSeq" id="WP_128419521.1">
    <property type="nucleotide sequence ID" value="NZ_CP049017.1"/>
</dbReference>
<gene>
    <name evidence="1" type="ORF">XthCFBP4691_05605</name>
</gene>
<dbReference type="EMBL" id="MIGX01000017">
    <property type="protein sequence ID" value="PPT92013.1"/>
    <property type="molecule type" value="Genomic_DNA"/>
</dbReference>
<reference evidence="1 2" key="1">
    <citation type="submission" date="2016-08" db="EMBL/GenBank/DDBJ databases">
        <title>Evolution of the type three secretion system and type three effector repertoires in Xanthomonas.</title>
        <authorList>
            <person name="Merda D."/>
            <person name="Briand M."/>
            <person name="Bosis E."/>
            <person name="Rousseau C."/>
            <person name="Portier P."/>
            <person name="Jacques M.-A."/>
            <person name="Fischer-Le Saux M."/>
        </authorList>
    </citation>
    <scope>NUCLEOTIDE SEQUENCE [LARGE SCALE GENOMIC DNA]</scope>
    <source>
        <strain evidence="1 2">CFBP 4691</strain>
    </source>
</reference>
<dbReference type="Proteomes" id="UP000239898">
    <property type="component" value="Unassembled WGS sequence"/>
</dbReference>
<keyword evidence="2" id="KW-1185">Reference proteome</keyword>
<protein>
    <submittedName>
        <fullName evidence="1">Uncharacterized protein</fullName>
    </submittedName>
</protein>
<comment type="caution">
    <text evidence="1">The sequence shown here is derived from an EMBL/GenBank/DDBJ whole genome shotgun (WGS) entry which is preliminary data.</text>
</comment>
<evidence type="ECO:0000313" key="2">
    <source>
        <dbReference type="Proteomes" id="UP000239898"/>
    </source>
</evidence>
<proteinExistence type="predicted"/>
<name>A0A2S6ZIA8_9XANT</name>
<organism evidence="1 2">
    <name type="scientific">Xanthomonas theicola</name>
    <dbReference type="NCBI Taxonomy" id="56464"/>
    <lineage>
        <taxon>Bacteria</taxon>
        <taxon>Pseudomonadati</taxon>
        <taxon>Pseudomonadota</taxon>
        <taxon>Gammaproteobacteria</taxon>
        <taxon>Lysobacterales</taxon>
        <taxon>Lysobacteraceae</taxon>
        <taxon>Xanthomonas</taxon>
    </lineage>
</organism>